<dbReference type="InterPro" id="IPR016035">
    <property type="entry name" value="Acyl_Trfase/lysoPLipase"/>
</dbReference>
<sequence>MATDNRGDDGTPLRLLSLDGGGIRGLSTLIILKRLMKRVNPDNPPKPCDYFHLIGGTSTGSIIALMLGRLRMDMQECIDKYVQLSRAALTPTRHKANILGRFKDKWEVNGAYRADVLAREMKQVVKDKLDGGDPDKKILDPDPTCRLFVCAFTKSRNTPLLIRSYTNPDSVDFLSAADCTIWQAARAPSAAATFFDPIKIGRQMFVDGATGMNNPVEPVLKEAKSIWPDAISWGRIQCLISIGTGVPDLKRFCEI</sequence>
<reference evidence="6 7" key="1">
    <citation type="submission" date="2024-09" db="EMBL/GenBank/DDBJ databases">
        <title>Itraconazole resistance in Madurella fahalii resulting from another homologue of gene encoding cytochrome P450 14-alpha sterol demethylase (CYP51).</title>
        <authorList>
            <person name="Yoshioka I."/>
            <person name="Fahal A.H."/>
            <person name="Kaneko S."/>
            <person name="Yaguchi T."/>
        </authorList>
    </citation>
    <scope>NUCLEOTIDE SEQUENCE [LARGE SCALE GENOMIC DNA]</scope>
    <source>
        <strain evidence="6 7">IFM 68171</strain>
    </source>
</reference>
<feature type="domain" description="PNPLA" evidence="5">
    <location>
        <begin position="16"/>
        <end position="220"/>
    </location>
</feature>
<dbReference type="GeneID" id="98180305"/>
<keyword evidence="2 4" id="KW-0442">Lipid degradation</keyword>
<comment type="caution">
    <text evidence="6">The sequence shown here is derived from an EMBL/GenBank/DDBJ whole genome shotgun (WGS) entry which is preliminary data.</text>
</comment>
<dbReference type="PROSITE" id="PS51635">
    <property type="entry name" value="PNPLA"/>
    <property type="match status" value="1"/>
</dbReference>
<dbReference type="PANTHER" id="PTHR24185">
    <property type="entry name" value="CALCIUM-INDEPENDENT PHOSPHOLIPASE A2-GAMMA"/>
    <property type="match status" value="1"/>
</dbReference>
<evidence type="ECO:0000256" key="3">
    <source>
        <dbReference type="ARBA" id="ARBA00023098"/>
    </source>
</evidence>
<dbReference type="Gene3D" id="3.40.1090.10">
    <property type="entry name" value="Cytosolic phospholipase A2 catalytic domain"/>
    <property type="match status" value="1"/>
</dbReference>
<organism evidence="6 7">
    <name type="scientific">Madurella fahalii</name>
    <dbReference type="NCBI Taxonomy" id="1157608"/>
    <lineage>
        <taxon>Eukaryota</taxon>
        <taxon>Fungi</taxon>
        <taxon>Dikarya</taxon>
        <taxon>Ascomycota</taxon>
        <taxon>Pezizomycotina</taxon>
        <taxon>Sordariomycetes</taxon>
        <taxon>Sordariomycetidae</taxon>
        <taxon>Sordariales</taxon>
        <taxon>Sordariales incertae sedis</taxon>
        <taxon>Madurella</taxon>
    </lineage>
</organism>
<feature type="active site" description="Nucleophile" evidence="4">
    <location>
        <position position="58"/>
    </location>
</feature>
<feature type="short sequence motif" description="DGA/G" evidence="4">
    <location>
        <begin position="207"/>
        <end position="209"/>
    </location>
</feature>
<evidence type="ECO:0000313" key="7">
    <source>
        <dbReference type="Proteomes" id="UP001628179"/>
    </source>
</evidence>
<feature type="short sequence motif" description="GXGXXG" evidence="4">
    <location>
        <begin position="20"/>
        <end position="25"/>
    </location>
</feature>
<evidence type="ECO:0000313" key="6">
    <source>
        <dbReference type="EMBL" id="GAB1319353.1"/>
    </source>
</evidence>
<feature type="active site" description="Proton acceptor" evidence="4">
    <location>
        <position position="207"/>
    </location>
</feature>
<keyword evidence="1 4" id="KW-0378">Hydrolase</keyword>
<protein>
    <submittedName>
        <fullName evidence="6">Calcium-independent phospholipase A2-gamma</fullName>
    </submittedName>
</protein>
<evidence type="ECO:0000256" key="2">
    <source>
        <dbReference type="ARBA" id="ARBA00022963"/>
    </source>
</evidence>
<proteinExistence type="predicted"/>
<name>A0ABQ0GNM4_9PEZI</name>
<dbReference type="Proteomes" id="UP001628179">
    <property type="component" value="Unassembled WGS sequence"/>
</dbReference>
<keyword evidence="7" id="KW-1185">Reference proteome</keyword>
<dbReference type="PANTHER" id="PTHR24185:SF1">
    <property type="entry name" value="CALCIUM-INDEPENDENT PHOSPHOLIPASE A2-GAMMA"/>
    <property type="match status" value="1"/>
</dbReference>
<dbReference type="InterPro" id="IPR002641">
    <property type="entry name" value="PNPLA_dom"/>
</dbReference>
<keyword evidence="3 4" id="KW-0443">Lipid metabolism</keyword>
<evidence type="ECO:0000259" key="5">
    <source>
        <dbReference type="PROSITE" id="PS51635"/>
    </source>
</evidence>
<dbReference type="Pfam" id="PF01734">
    <property type="entry name" value="Patatin"/>
    <property type="match status" value="1"/>
</dbReference>
<accession>A0ABQ0GNM4</accession>
<dbReference type="EMBL" id="BAAFSV010000005">
    <property type="protein sequence ID" value="GAB1319353.1"/>
    <property type="molecule type" value="Genomic_DNA"/>
</dbReference>
<gene>
    <name evidence="6" type="ORF">MFIFM68171_09563</name>
</gene>
<dbReference type="SUPFAM" id="SSF52151">
    <property type="entry name" value="FabD/lysophospholipase-like"/>
    <property type="match status" value="1"/>
</dbReference>
<dbReference type="RefSeq" id="XP_070921083.1">
    <property type="nucleotide sequence ID" value="XM_071064982.1"/>
</dbReference>
<evidence type="ECO:0000256" key="1">
    <source>
        <dbReference type="ARBA" id="ARBA00022801"/>
    </source>
</evidence>
<evidence type="ECO:0000256" key="4">
    <source>
        <dbReference type="PROSITE-ProRule" id="PRU01161"/>
    </source>
</evidence>
<feature type="short sequence motif" description="GXSXG" evidence="4">
    <location>
        <begin position="56"/>
        <end position="60"/>
    </location>
</feature>